<dbReference type="AlphaFoldDB" id="A0A9L0R9J2"/>
<evidence type="ECO:0000313" key="6">
    <source>
        <dbReference type="Proteomes" id="UP000002281"/>
    </source>
</evidence>
<evidence type="ECO:0000256" key="1">
    <source>
        <dbReference type="ARBA" id="ARBA00061640"/>
    </source>
</evidence>
<dbReference type="Pfam" id="PF17490">
    <property type="entry name" value="Tnp_22_dsRBD"/>
    <property type="match status" value="1"/>
</dbReference>
<dbReference type="InterPro" id="IPR043636">
    <property type="entry name" value="L1_RRM_dom"/>
</dbReference>
<feature type="compositionally biased region" description="Basic residues" evidence="2">
    <location>
        <begin position="168"/>
        <end position="183"/>
    </location>
</feature>
<dbReference type="FunFam" id="3.30.70.1820:FF:000002">
    <property type="entry name" value="LINE-1 retrotransposable element ORF1 protein"/>
    <property type="match status" value="1"/>
</dbReference>
<evidence type="ECO:0000313" key="5">
    <source>
        <dbReference type="Ensembl" id="ENSECAP00000059517.1"/>
    </source>
</evidence>
<evidence type="ECO:0008006" key="7">
    <source>
        <dbReference type="Google" id="ProtNLM"/>
    </source>
</evidence>
<dbReference type="InterPro" id="IPR004244">
    <property type="entry name" value="Transposase_22"/>
</dbReference>
<feature type="domain" description="L1 transposable element RRM" evidence="3">
    <location>
        <begin position="12"/>
        <end position="94"/>
    </location>
</feature>
<dbReference type="Pfam" id="PF02994">
    <property type="entry name" value="Transposase_22"/>
    <property type="match status" value="1"/>
</dbReference>
<dbReference type="InterPro" id="IPR042566">
    <property type="entry name" value="L1_C"/>
</dbReference>
<dbReference type="Ensembl" id="ENSECAT00000113988.1">
    <property type="protein sequence ID" value="ENSECAP00000059517.1"/>
    <property type="gene ID" value="ENSECAG00000052440.1"/>
</dbReference>
<dbReference type="Gene3D" id="3.30.70.1820">
    <property type="entry name" value="L1 transposable element, RRM domain"/>
    <property type="match status" value="1"/>
</dbReference>
<evidence type="ECO:0000259" key="4">
    <source>
        <dbReference type="Pfam" id="PF17490"/>
    </source>
</evidence>
<reference evidence="5 6" key="1">
    <citation type="journal article" date="2009" name="Science">
        <title>Genome sequence, comparative analysis, and population genetics of the domestic horse.</title>
        <authorList>
            <consortium name="Broad Institute Genome Sequencing Platform"/>
            <consortium name="Broad Institute Whole Genome Assembly Team"/>
            <person name="Wade C.M."/>
            <person name="Giulotto E."/>
            <person name="Sigurdsson S."/>
            <person name="Zoli M."/>
            <person name="Gnerre S."/>
            <person name="Imsland F."/>
            <person name="Lear T.L."/>
            <person name="Adelson D.L."/>
            <person name="Bailey E."/>
            <person name="Bellone R.R."/>
            <person name="Bloecker H."/>
            <person name="Distl O."/>
            <person name="Edgar R.C."/>
            <person name="Garber M."/>
            <person name="Leeb T."/>
            <person name="Mauceli E."/>
            <person name="MacLeod J.N."/>
            <person name="Penedo M.C.T."/>
            <person name="Raison J.M."/>
            <person name="Sharpe T."/>
            <person name="Vogel J."/>
            <person name="Andersson L."/>
            <person name="Antczak D.F."/>
            <person name="Biagi T."/>
            <person name="Binns M.M."/>
            <person name="Chowdhary B.P."/>
            <person name="Coleman S.J."/>
            <person name="Della Valle G."/>
            <person name="Fryc S."/>
            <person name="Guerin G."/>
            <person name="Hasegawa T."/>
            <person name="Hill E.W."/>
            <person name="Jurka J."/>
            <person name="Kiialainen A."/>
            <person name="Lindgren G."/>
            <person name="Liu J."/>
            <person name="Magnani E."/>
            <person name="Mickelson J.R."/>
            <person name="Murray J."/>
            <person name="Nergadze S.G."/>
            <person name="Onofrio R."/>
            <person name="Pedroni S."/>
            <person name="Piras M.F."/>
            <person name="Raudsepp T."/>
            <person name="Rocchi M."/>
            <person name="Roeed K.H."/>
            <person name="Ryder O.A."/>
            <person name="Searle S."/>
            <person name="Skow L."/>
            <person name="Swinburne J.E."/>
            <person name="Syvaenen A.C."/>
            <person name="Tozaki T."/>
            <person name="Valberg S.J."/>
            <person name="Vaudin M."/>
            <person name="White J.R."/>
            <person name="Zody M.C."/>
            <person name="Lander E.S."/>
            <person name="Lindblad-Toh K."/>
        </authorList>
    </citation>
    <scope>NUCLEOTIDE SEQUENCE [LARGE SCALE GENOMIC DNA]</scope>
    <source>
        <strain evidence="5 6">Thoroughbred</strain>
    </source>
</reference>
<reference evidence="5" key="3">
    <citation type="submission" date="2025-09" db="UniProtKB">
        <authorList>
            <consortium name="Ensembl"/>
        </authorList>
    </citation>
    <scope>IDENTIFICATION</scope>
    <source>
        <strain evidence="5">Thoroughbred</strain>
    </source>
</reference>
<name>A0A9L0R9J2_HORSE</name>
<feature type="domain" description="L1 transposable element dsRBD-like" evidence="4">
    <location>
        <begin position="99"/>
        <end position="161"/>
    </location>
</feature>
<proteinExistence type="inferred from homology"/>
<dbReference type="InterPro" id="IPR035300">
    <property type="entry name" value="L1_dsRBD"/>
</dbReference>
<feature type="region of interest" description="Disordered" evidence="2">
    <location>
        <begin position="161"/>
        <end position="183"/>
    </location>
</feature>
<dbReference type="GO" id="GO:0032197">
    <property type="term" value="P:retrotransposition"/>
    <property type="evidence" value="ECO:0000318"/>
    <property type="project" value="GO_Central"/>
</dbReference>
<dbReference type="Gene3D" id="3.30.250.20">
    <property type="entry name" value="L1 transposable element, C-terminal domain"/>
    <property type="match status" value="1"/>
</dbReference>
<dbReference type="GO" id="GO:1990904">
    <property type="term" value="C:ribonucleoprotein complex"/>
    <property type="evidence" value="ECO:0000318"/>
    <property type="project" value="GO_Central"/>
</dbReference>
<protein>
    <recommendedName>
        <fullName evidence="7">L1 transposable element RRM domain-containing protein</fullName>
    </recommendedName>
</protein>
<evidence type="ECO:0000256" key="2">
    <source>
        <dbReference type="SAM" id="MobiDB-lite"/>
    </source>
</evidence>
<dbReference type="GO" id="GO:0003727">
    <property type="term" value="F:single-stranded RNA binding"/>
    <property type="evidence" value="ECO:0000318"/>
    <property type="project" value="GO_Central"/>
</dbReference>
<keyword evidence="6" id="KW-1185">Reference proteome</keyword>
<organism evidence="5 6">
    <name type="scientific">Equus caballus</name>
    <name type="common">Horse</name>
    <dbReference type="NCBI Taxonomy" id="9796"/>
    <lineage>
        <taxon>Eukaryota</taxon>
        <taxon>Metazoa</taxon>
        <taxon>Chordata</taxon>
        <taxon>Craniata</taxon>
        <taxon>Vertebrata</taxon>
        <taxon>Euteleostomi</taxon>
        <taxon>Mammalia</taxon>
        <taxon>Eutheria</taxon>
        <taxon>Laurasiatheria</taxon>
        <taxon>Perissodactyla</taxon>
        <taxon>Equidae</taxon>
        <taxon>Equus</taxon>
    </lineage>
</organism>
<dbReference type="GeneTree" id="ENSGT01150000286982"/>
<evidence type="ECO:0000259" key="3">
    <source>
        <dbReference type="Pfam" id="PF02994"/>
    </source>
</evidence>
<accession>A0A9L0R9J2</accession>
<dbReference type="PANTHER" id="PTHR11505">
    <property type="entry name" value="L1 TRANSPOSABLE ELEMENT-RELATED"/>
    <property type="match status" value="1"/>
</dbReference>
<comment type="similarity">
    <text evidence="1">Belongs to the transposase 22 family.</text>
</comment>
<dbReference type="Proteomes" id="UP000002281">
    <property type="component" value="Chromosome 23"/>
</dbReference>
<reference evidence="5" key="2">
    <citation type="submission" date="2025-08" db="UniProtKB">
        <authorList>
            <consortium name="Ensembl"/>
        </authorList>
    </citation>
    <scope>IDENTIFICATION</scope>
    <source>
        <strain evidence="5">Thoroughbred</strain>
    </source>
</reference>
<sequence>MQLNDYGYSEEEEKENGAESLFKEIIVENFPNLGKEMEIHGKEAPRTPNCVNVKRSTARHIVVKPAKVNDKEKILRAARQKKITYNRAPMRLSANFSEETLQARREWNDIFKILKDKNFWPRILYPVKISFSYEEETKTFPHKQKLREFITTRPPLKGILKKAFMPERKKKKKKENRKRTTKP</sequence>